<name>A0A0C3BGU3_PILCF</name>
<evidence type="ECO:0000313" key="3">
    <source>
        <dbReference type="Proteomes" id="UP000054166"/>
    </source>
</evidence>
<dbReference type="InParanoid" id="A0A0C3BGU3"/>
<dbReference type="HOGENOM" id="CLU_025588_0_0_1"/>
<reference evidence="2 3" key="1">
    <citation type="submission" date="2014-04" db="EMBL/GenBank/DDBJ databases">
        <authorList>
            <consortium name="DOE Joint Genome Institute"/>
            <person name="Kuo A."/>
            <person name="Tarkka M."/>
            <person name="Buscot F."/>
            <person name="Kohler A."/>
            <person name="Nagy L.G."/>
            <person name="Floudas D."/>
            <person name="Copeland A."/>
            <person name="Barry K.W."/>
            <person name="Cichocki N."/>
            <person name="Veneault-Fourrey C."/>
            <person name="LaButti K."/>
            <person name="Lindquist E.A."/>
            <person name="Lipzen A."/>
            <person name="Lundell T."/>
            <person name="Morin E."/>
            <person name="Murat C."/>
            <person name="Sun H."/>
            <person name="Tunlid A."/>
            <person name="Henrissat B."/>
            <person name="Grigoriev I.V."/>
            <person name="Hibbett D.S."/>
            <person name="Martin F."/>
            <person name="Nordberg H.P."/>
            <person name="Cantor M.N."/>
            <person name="Hua S.X."/>
        </authorList>
    </citation>
    <scope>NUCLEOTIDE SEQUENCE [LARGE SCALE GENOMIC DNA]</scope>
    <source>
        <strain evidence="2 3">F 1598</strain>
    </source>
</reference>
<protein>
    <submittedName>
        <fullName evidence="2">Uncharacterized protein</fullName>
    </submittedName>
</protein>
<evidence type="ECO:0000256" key="1">
    <source>
        <dbReference type="SAM" id="MobiDB-lite"/>
    </source>
</evidence>
<proteinExistence type="predicted"/>
<gene>
    <name evidence="2" type="ORF">PILCRDRAFT_12621</name>
</gene>
<dbReference type="OrthoDB" id="2910749at2759"/>
<reference evidence="3" key="2">
    <citation type="submission" date="2015-01" db="EMBL/GenBank/DDBJ databases">
        <title>Evolutionary Origins and Diversification of the Mycorrhizal Mutualists.</title>
        <authorList>
            <consortium name="DOE Joint Genome Institute"/>
            <consortium name="Mycorrhizal Genomics Consortium"/>
            <person name="Kohler A."/>
            <person name="Kuo A."/>
            <person name="Nagy L.G."/>
            <person name="Floudas D."/>
            <person name="Copeland A."/>
            <person name="Barry K.W."/>
            <person name="Cichocki N."/>
            <person name="Veneault-Fourrey C."/>
            <person name="LaButti K."/>
            <person name="Lindquist E.A."/>
            <person name="Lipzen A."/>
            <person name="Lundell T."/>
            <person name="Morin E."/>
            <person name="Murat C."/>
            <person name="Riley R."/>
            <person name="Ohm R."/>
            <person name="Sun H."/>
            <person name="Tunlid A."/>
            <person name="Henrissat B."/>
            <person name="Grigoriev I.V."/>
            <person name="Hibbett D.S."/>
            <person name="Martin F."/>
        </authorList>
    </citation>
    <scope>NUCLEOTIDE SEQUENCE [LARGE SCALE GENOMIC DNA]</scope>
    <source>
        <strain evidence="3">F 1598</strain>
    </source>
</reference>
<evidence type="ECO:0000313" key="2">
    <source>
        <dbReference type="EMBL" id="KIM76562.1"/>
    </source>
</evidence>
<dbReference type="EMBL" id="KN833033">
    <property type="protein sequence ID" value="KIM76562.1"/>
    <property type="molecule type" value="Genomic_DNA"/>
</dbReference>
<sequence length="730" mass="81576">MAPYSRWVHESFKQTLLDNCDEYLETTDRGTDKTRSKLITRVAQDIAAIAEGKSVPLPDDLEKCVRTWFGNYTSGNAKEERPGKSKSDTRGHPTSSKTWTAKSVCSHLFSARISDEQKSLSNGAEKDIGKYRAALANVFDNLSEEEVKRCEEVAIEWNTKPLPDDIQRRLSKSIPTEITDFLKYINHRTGAVFIAFTAYTNEEGEQTYARYETDGLQFFASRKVHRKGPNNIVDMWKDFNLESAEEADSQEALEFDDDQYPQLPDNVLELRLHRRKAILRLFMAATRRFYLLLGRIPWNDIAEYPSHHLTKKSRPDSDYKLEDPSHMKSEGVDAWLKHWLKMQKQGSRPLVLKDGSNKPSEANVNTHPKIVDRRKGKKCYVEPDNDDEVDDGVLDAARANKKKGTDGLSLPKSPHSVGPISQSCLTFLASLSDDKHYKNLLSLLFAAKDGELLEGPRPAPYPFSEYEQLSHCIDDLLSGYAETIELIEAYYAHKPQSSKQGTSKDSVDEAKSSGETGSAIGEDEDVVRGNPAPKGNDAPDGNGGNGAPSKTGQDGSDGLGHRRQHGLSGVPPSVHYLREEVGLAGPAWETMGPQWQALGVLWLHAEQALSKSGRTDLLMGEVRKSDIPEQWKDWMYAKIMRTDAPRPSETFGKVFTNYLRQLPPGSVDIGGTVMTNIWPSEYSGAGKEWQSNIQYVEDILNAILAEPELQRSKRNRAASGGDGPSKRTRS</sequence>
<organism evidence="2 3">
    <name type="scientific">Piloderma croceum (strain F 1598)</name>
    <dbReference type="NCBI Taxonomy" id="765440"/>
    <lineage>
        <taxon>Eukaryota</taxon>
        <taxon>Fungi</taxon>
        <taxon>Dikarya</taxon>
        <taxon>Basidiomycota</taxon>
        <taxon>Agaricomycotina</taxon>
        <taxon>Agaricomycetes</taxon>
        <taxon>Agaricomycetidae</taxon>
        <taxon>Atheliales</taxon>
        <taxon>Atheliaceae</taxon>
        <taxon>Piloderma</taxon>
    </lineage>
</organism>
<feature type="region of interest" description="Disordered" evidence="1">
    <location>
        <begin position="75"/>
        <end position="98"/>
    </location>
</feature>
<feature type="region of interest" description="Disordered" evidence="1">
    <location>
        <begin position="494"/>
        <end position="573"/>
    </location>
</feature>
<dbReference type="Proteomes" id="UP000054166">
    <property type="component" value="Unassembled WGS sequence"/>
</dbReference>
<feature type="compositionally biased region" description="Polar residues" evidence="1">
    <location>
        <begin position="495"/>
        <end position="504"/>
    </location>
</feature>
<keyword evidence="3" id="KW-1185">Reference proteome</keyword>
<accession>A0A0C3BGU3</accession>
<feature type="region of interest" description="Disordered" evidence="1">
    <location>
        <begin position="710"/>
        <end position="730"/>
    </location>
</feature>
<feature type="compositionally biased region" description="Basic and acidic residues" evidence="1">
    <location>
        <begin position="77"/>
        <end position="91"/>
    </location>
</feature>
<dbReference type="AlphaFoldDB" id="A0A0C3BGU3"/>